<name>A0ABD0YQX9_9HEMI</name>
<evidence type="ECO:0000313" key="2">
    <source>
        <dbReference type="EMBL" id="KAL1138341.1"/>
    </source>
</evidence>
<dbReference type="AlphaFoldDB" id="A0ABD0YQX9"/>
<sequence>MEVEKEGTLPFLDVLVTQKENGTLGHCVSRKPTRTHRYLNAASYHYPAQKMGVVNSLVTRCLLLSDENSWKEEKKTLIAALTFNGYEQKDTSTYEEGIHRQEDAVAPHTPRDRALDSPPVRTYVKGTTGMIKRLLNYYKTSKPLSTPRILLGAF</sequence>
<dbReference type="InterPro" id="IPR058912">
    <property type="entry name" value="HTH_animal"/>
</dbReference>
<proteinExistence type="predicted"/>
<accession>A0ABD0YQX9</accession>
<dbReference type="Proteomes" id="UP001558652">
    <property type="component" value="Unassembled WGS sequence"/>
</dbReference>
<evidence type="ECO:0000259" key="1">
    <source>
        <dbReference type="Pfam" id="PF26215"/>
    </source>
</evidence>
<keyword evidence="3" id="KW-1185">Reference proteome</keyword>
<protein>
    <recommendedName>
        <fullName evidence="1">Helix-turn-helix domain-containing protein</fullName>
    </recommendedName>
</protein>
<feature type="domain" description="Helix-turn-helix" evidence="1">
    <location>
        <begin position="37"/>
        <end position="89"/>
    </location>
</feature>
<dbReference type="PANTHER" id="PTHR21301">
    <property type="entry name" value="REVERSE TRANSCRIPTASE"/>
    <property type="match status" value="1"/>
</dbReference>
<dbReference type="PANTHER" id="PTHR21301:SF10">
    <property type="entry name" value="REVERSE TRANSCRIPTASE DOMAIN-CONTAINING PROTEIN"/>
    <property type="match status" value="1"/>
</dbReference>
<evidence type="ECO:0000313" key="3">
    <source>
        <dbReference type="Proteomes" id="UP001558652"/>
    </source>
</evidence>
<dbReference type="Pfam" id="PF26215">
    <property type="entry name" value="HTH_animal"/>
    <property type="match status" value="1"/>
</dbReference>
<organism evidence="2 3">
    <name type="scientific">Ranatra chinensis</name>
    <dbReference type="NCBI Taxonomy" id="642074"/>
    <lineage>
        <taxon>Eukaryota</taxon>
        <taxon>Metazoa</taxon>
        <taxon>Ecdysozoa</taxon>
        <taxon>Arthropoda</taxon>
        <taxon>Hexapoda</taxon>
        <taxon>Insecta</taxon>
        <taxon>Pterygota</taxon>
        <taxon>Neoptera</taxon>
        <taxon>Paraneoptera</taxon>
        <taxon>Hemiptera</taxon>
        <taxon>Heteroptera</taxon>
        <taxon>Panheteroptera</taxon>
        <taxon>Nepomorpha</taxon>
        <taxon>Nepidae</taxon>
        <taxon>Ranatrinae</taxon>
        <taxon>Ranatra</taxon>
    </lineage>
</organism>
<gene>
    <name evidence="2" type="ORF">AAG570_008405</name>
</gene>
<reference evidence="2 3" key="1">
    <citation type="submission" date="2024-07" db="EMBL/GenBank/DDBJ databases">
        <title>Chromosome-level genome assembly of the water stick insect Ranatra chinensis (Heteroptera: Nepidae).</title>
        <authorList>
            <person name="Liu X."/>
        </authorList>
    </citation>
    <scope>NUCLEOTIDE SEQUENCE [LARGE SCALE GENOMIC DNA]</scope>
    <source>
        <strain evidence="2">Cailab_2021Rc</strain>
        <tissue evidence="2">Muscle</tissue>
    </source>
</reference>
<dbReference type="EMBL" id="JBFDAA010000003">
    <property type="protein sequence ID" value="KAL1138341.1"/>
    <property type="molecule type" value="Genomic_DNA"/>
</dbReference>
<comment type="caution">
    <text evidence="2">The sequence shown here is derived from an EMBL/GenBank/DDBJ whole genome shotgun (WGS) entry which is preliminary data.</text>
</comment>